<dbReference type="PROSITE" id="PS50234">
    <property type="entry name" value="VWFA"/>
    <property type="match status" value="1"/>
</dbReference>
<dbReference type="Gene3D" id="3.40.50.410">
    <property type="entry name" value="von Willebrand factor, type A domain"/>
    <property type="match status" value="1"/>
</dbReference>
<evidence type="ECO:0000313" key="3">
    <source>
        <dbReference type="Proteomes" id="UP000199468"/>
    </source>
</evidence>
<dbReference type="InterPro" id="IPR028087">
    <property type="entry name" value="Tad_N"/>
</dbReference>
<dbReference type="Pfam" id="PF13400">
    <property type="entry name" value="Tad"/>
    <property type="match status" value="1"/>
</dbReference>
<dbReference type="InterPro" id="IPR002035">
    <property type="entry name" value="VWF_A"/>
</dbReference>
<reference evidence="2 3" key="1">
    <citation type="submission" date="2016-10" db="EMBL/GenBank/DDBJ databases">
        <authorList>
            <person name="Varghese N."/>
            <person name="Submissions S."/>
        </authorList>
    </citation>
    <scope>NUCLEOTIDE SEQUENCE [LARGE SCALE GENOMIC DNA]</scope>
    <source>
        <strain evidence="2 3">DSM 26672</strain>
    </source>
</reference>
<dbReference type="EMBL" id="FNBZ01000003">
    <property type="protein sequence ID" value="SDG33300.1"/>
    <property type="molecule type" value="Genomic_DNA"/>
</dbReference>
<dbReference type="Proteomes" id="UP000199468">
    <property type="component" value="Unassembled WGS sequence"/>
</dbReference>
<organism evidence="2 3">
    <name type="scientific">Bosea robiniae</name>
    <dbReference type="NCBI Taxonomy" id="1036780"/>
    <lineage>
        <taxon>Bacteria</taxon>
        <taxon>Pseudomonadati</taxon>
        <taxon>Pseudomonadota</taxon>
        <taxon>Alphaproteobacteria</taxon>
        <taxon>Hyphomicrobiales</taxon>
        <taxon>Boseaceae</taxon>
        <taxon>Bosea</taxon>
    </lineage>
</organism>
<dbReference type="RefSeq" id="WP_170843381.1">
    <property type="nucleotide sequence ID" value="NZ_FNBZ01000003.1"/>
</dbReference>
<dbReference type="SUPFAM" id="SSF53300">
    <property type="entry name" value="vWA-like"/>
    <property type="match status" value="1"/>
</dbReference>
<dbReference type="InterPro" id="IPR036465">
    <property type="entry name" value="vWFA_dom_sf"/>
</dbReference>
<sequence>MMKIGSLPEMFRRFRRDQRGNVMMLFGLVLVPLMGVVGVAIDYSRASNTRQALNAAIDSAALMAARDAQKLTDGELRTRIDAWIRDNLPPDVKGEFESAAVTIDRTARTIKIEAKAIVPTTISRVLGTSQLPVGTNSESTWGTNKIELALVLDNTGSMSSSGKMTALKQASKDLIKIMQDAAIDPEQIKISIVPFNTQVRIDRGLKNENWIRYGMTRKVNCDRWGNNCTTETLTKTVWAQSHGCIADRDQSYDVSDAGSYSASAQQYPATWCGQTSLAEVLPLTADWAALNARVDTMTPVGNTNVTIGAVWGWATLSPAAPFTQAKPSTEPMLKKYMILLTDGDNTENRFTKVGNEIDARTTLACTGVKAAGISLYTIRVIDGDATLLKNCATRPEMYYDVKNASQLSPIFKAIASEISAVRLTQ</sequence>
<proteinExistence type="predicted"/>
<accession>A0ABY0NXR3</accession>
<comment type="caution">
    <text evidence="2">The sequence shown here is derived from an EMBL/GenBank/DDBJ whole genome shotgun (WGS) entry which is preliminary data.</text>
</comment>
<evidence type="ECO:0000259" key="1">
    <source>
        <dbReference type="PROSITE" id="PS50234"/>
    </source>
</evidence>
<evidence type="ECO:0000313" key="2">
    <source>
        <dbReference type="EMBL" id="SDG33300.1"/>
    </source>
</evidence>
<gene>
    <name evidence="2" type="ORF">SAMN05421844_103555</name>
</gene>
<feature type="domain" description="VWFA" evidence="1">
    <location>
        <begin position="147"/>
        <end position="414"/>
    </location>
</feature>
<name>A0ABY0NXR3_9HYPH</name>
<keyword evidence="3" id="KW-1185">Reference proteome</keyword>
<protein>
    <submittedName>
        <fullName evidence="2">Flp pilus assembly protein TadG</fullName>
    </submittedName>
</protein>